<organism evidence="1 2">
    <name type="scientific">Lasius platythorax</name>
    <dbReference type="NCBI Taxonomy" id="488582"/>
    <lineage>
        <taxon>Eukaryota</taxon>
        <taxon>Metazoa</taxon>
        <taxon>Ecdysozoa</taxon>
        <taxon>Arthropoda</taxon>
        <taxon>Hexapoda</taxon>
        <taxon>Insecta</taxon>
        <taxon>Pterygota</taxon>
        <taxon>Neoptera</taxon>
        <taxon>Endopterygota</taxon>
        <taxon>Hymenoptera</taxon>
        <taxon>Apocrita</taxon>
        <taxon>Aculeata</taxon>
        <taxon>Formicoidea</taxon>
        <taxon>Formicidae</taxon>
        <taxon>Formicinae</taxon>
        <taxon>Lasius</taxon>
        <taxon>Lasius</taxon>
    </lineage>
</organism>
<reference evidence="1" key="1">
    <citation type="submission" date="2024-04" db="EMBL/GenBank/DDBJ databases">
        <authorList>
            <consortium name="Molecular Ecology Group"/>
        </authorList>
    </citation>
    <scope>NUCLEOTIDE SEQUENCE</scope>
</reference>
<protein>
    <recommendedName>
        <fullName evidence="3">Regulatory protein zeste</fullName>
    </recommendedName>
</protein>
<sequence length="243" mass="28083">MNATPKQKEMMLQWMKLHPEVARGRLCRKGESRKEMKQLLEDLAGTINAANVGPVKSSSEWLKTWKDWKIYVLKKETKRRNHGLGTGGGSPIKIPFSFLEEELLYFITPEAAGLENIPQGGIDLYENVETDPNDMQTMQNLHFEENNENKLPYKKLCNNDKFLKTKTGLKMQLSSPEAIYIQEETRKSNTQSLSNEMVNIQKEKLVIKKEEVQIQQQLLEVHRSILVELQQIRKTVDTFGHVE</sequence>
<accession>A0AAV2P8V0</accession>
<name>A0AAV2P8V0_9HYME</name>
<evidence type="ECO:0000313" key="1">
    <source>
        <dbReference type="EMBL" id="CAL1687570.1"/>
    </source>
</evidence>
<proteinExistence type="predicted"/>
<dbReference type="AlphaFoldDB" id="A0AAV2P8V0"/>
<dbReference type="Proteomes" id="UP001497644">
    <property type="component" value="Chromosome 7"/>
</dbReference>
<dbReference type="EMBL" id="OZ034830">
    <property type="protein sequence ID" value="CAL1687570.1"/>
    <property type="molecule type" value="Genomic_DNA"/>
</dbReference>
<evidence type="ECO:0008006" key="3">
    <source>
        <dbReference type="Google" id="ProtNLM"/>
    </source>
</evidence>
<evidence type="ECO:0000313" key="2">
    <source>
        <dbReference type="Proteomes" id="UP001497644"/>
    </source>
</evidence>
<keyword evidence="2" id="KW-1185">Reference proteome</keyword>
<gene>
    <name evidence="1" type="ORF">LPLAT_LOCUS12753</name>
</gene>